<keyword evidence="1" id="KW-0732">Signal</keyword>
<dbReference type="PROSITE" id="PS51257">
    <property type="entry name" value="PROKAR_LIPOPROTEIN"/>
    <property type="match status" value="1"/>
</dbReference>
<dbReference type="EMBL" id="CP003493">
    <property type="protein sequence ID" value="AFV91137.1"/>
    <property type="molecule type" value="Genomic_DNA"/>
</dbReference>
<dbReference type="PROSITE" id="PS51318">
    <property type="entry name" value="TAT"/>
    <property type="match status" value="1"/>
</dbReference>
<evidence type="ECO:0000313" key="2">
    <source>
        <dbReference type="EMBL" id="AFV91137.1"/>
    </source>
</evidence>
<dbReference type="PANTHER" id="PTHR43649:SF14">
    <property type="entry name" value="BLR3389 PROTEIN"/>
    <property type="match status" value="1"/>
</dbReference>
<dbReference type="KEGG" id="pbo:PACID_33810"/>
<protein>
    <submittedName>
        <fullName evidence="2">Extracellular solute-binding protein family 1</fullName>
    </submittedName>
</protein>
<dbReference type="Gene3D" id="3.40.190.10">
    <property type="entry name" value="Periplasmic binding protein-like II"/>
    <property type="match status" value="1"/>
</dbReference>
<dbReference type="SUPFAM" id="SSF53850">
    <property type="entry name" value="Periplasmic binding protein-like II"/>
    <property type="match status" value="1"/>
</dbReference>
<organism evidence="2 3">
    <name type="scientific">Acidipropionibacterium acidipropionici (strain ATCC 4875 / DSM 20272 / JCM 6432 / NBRC 12425 / NCIMB 8070 / 4)</name>
    <name type="common">Propionibacterium acidipropionici</name>
    <dbReference type="NCBI Taxonomy" id="1171373"/>
    <lineage>
        <taxon>Bacteria</taxon>
        <taxon>Bacillati</taxon>
        <taxon>Actinomycetota</taxon>
        <taxon>Actinomycetes</taxon>
        <taxon>Propionibacteriales</taxon>
        <taxon>Propionibacteriaceae</taxon>
        <taxon>Acidipropionibacterium</taxon>
    </lineage>
</organism>
<dbReference type="eggNOG" id="COG1653">
    <property type="taxonomic scope" value="Bacteria"/>
</dbReference>
<feature type="signal peptide" evidence="1">
    <location>
        <begin position="1"/>
        <end position="23"/>
    </location>
</feature>
<dbReference type="InterPro" id="IPR006059">
    <property type="entry name" value="SBP"/>
</dbReference>
<reference evidence="2 3" key="1">
    <citation type="journal article" date="2012" name="BMC Genomics">
        <title>The genome sequence of Propionibacterium acidipropionici provides insights into its biotechnological and industrial potential.</title>
        <authorList>
            <person name="Parizzi L.P."/>
            <person name="Grassi M.C."/>
            <person name="Llerena L.A."/>
            <person name="Carazzolle M.F."/>
            <person name="Queiroz V.L."/>
            <person name="Lunardi I."/>
            <person name="Zeidler A.F."/>
            <person name="Teixeira P.J."/>
            <person name="Mieczkowski P."/>
            <person name="Rincones J."/>
            <person name="Pereira G.A."/>
        </authorList>
    </citation>
    <scope>NUCLEOTIDE SEQUENCE [LARGE SCALE GENOMIC DNA]</scope>
    <source>
        <strain evidence="3">ATCC 4875 / DSM 20272 / JCM 6432 / NBRC 12425 / NCIMB 8070</strain>
    </source>
</reference>
<dbReference type="Pfam" id="PF01547">
    <property type="entry name" value="SBP_bac_1"/>
    <property type="match status" value="1"/>
</dbReference>
<name>K7S9A0_ACIA4</name>
<dbReference type="CDD" id="cd14748">
    <property type="entry name" value="PBP2_UgpB"/>
    <property type="match status" value="1"/>
</dbReference>
<dbReference type="HOGENOM" id="CLU_031285_10_0_11"/>
<dbReference type="STRING" id="1171373.PACID_33810"/>
<evidence type="ECO:0000313" key="3">
    <source>
        <dbReference type="Proteomes" id="UP000000214"/>
    </source>
</evidence>
<evidence type="ECO:0000256" key="1">
    <source>
        <dbReference type="SAM" id="SignalP"/>
    </source>
</evidence>
<proteinExistence type="predicted"/>
<dbReference type="InterPro" id="IPR006311">
    <property type="entry name" value="TAT_signal"/>
</dbReference>
<dbReference type="Proteomes" id="UP000000214">
    <property type="component" value="Chromosome"/>
</dbReference>
<dbReference type="RefSeq" id="WP_015072029.1">
    <property type="nucleotide sequence ID" value="NC_019395.1"/>
</dbReference>
<dbReference type="PATRIC" id="fig|1171373.8.peg.3329"/>
<accession>K7S9A0</accession>
<dbReference type="PANTHER" id="PTHR43649">
    <property type="entry name" value="ARABINOSE-BINDING PROTEIN-RELATED"/>
    <property type="match status" value="1"/>
</dbReference>
<sequence>MSHSSSRSSLSRRGFLSAGLASAAAVGLAACGGQSAQTGTAGSASGKGGAEYTGPKVALTFWNGFTGGDGAFMKKLITDFQSSHSNITVTMQTMQWADFYKKLPTAVTADKAPDIAVMHLDSVATMAARRSIQPLDDVAKALGLQESDFAPVPWKAGIYKDVRYSIPLDVHPMGFFYNKTVMEKAGLDPDKPPLTAEDYISALDTLKGKGIAGHWASPFQFTGGMSVYQLVTQFGGSLFSEDAGRATWAEEPGVKAMQWWLDLVKKGYSPAKVAQDADFIAFENDKTAFNWNGIWSLNTLAENKKVKWGVAAMPQIGEKKAVWANSHQFTLPVHKKPDDNKVEASKTFVNWVSQHSLEWAKGGQIPARNKVREESGFKALTGQATLAEQLDYVVFPPAVPGIGDALTEFYTAVNTVMLGGKDVGATLKAAAGRADKILAANKKKYA</sequence>
<gene>
    <name evidence="2" type="ordered locus">PACID_33810</name>
</gene>
<feature type="chain" id="PRO_5003910542" evidence="1">
    <location>
        <begin position="24"/>
        <end position="446"/>
    </location>
</feature>
<dbReference type="InterPro" id="IPR050490">
    <property type="entry name" value="Bact_solute-bd_prot1"/>
</dbReference>
<dbReference type="AlphaFoldDB" id="K7S9A0"/>